<feature type="transmembrane region" description="Helical" evidence="8">
    <location>
        <begin position="327"/>
        <end position="344"/>
    </location>
</feature>
<gene>
    <name evidence="10" type="ORF">IPP15_22830</name>
</gene>
<dbReference type="Proteomes" id="UP000808337">
    <property type="component" value="Unassembled WGS sequence"/>
</dbReference>
<keyword evidence="6 8" id="KW-1133">Transmembrane helix</keyword>
<feature type="transmembrane region" description="Helical" evidence="8">
    <location>
        <begin position="270"/>
        <end position="292"/>
    </location>
</feature>
<reference evidence="10 11" key="1">
    <citation type="submission" date="2020-10" db="EMBL/GenBank/DDBJ databases">
        <title>Connecting structure to function with the recovery of over 1000 high-quality activated sludge metagenome-assembled genomes encoding full-length rRNA genes using long-read sequencing.</title>
        <authorList>
            <person name="Singleton C.M."/>
            <person name="Petriglieri F."/>
            <person name="Kristensen J.M."/>
            <person name="Kirkegaard R.H."/>
            <person name="Michaelsen T.Y."/>
            <person name="Andersen M.H."/>
            <person name="Karst S.M."/>
            <person name="Dueholm M.S."/>
            <person name="Nielsen P.H."/>
            <person name="Albertsen M."/>
        </authorList>
    </citation>
    <scope>NUCLEOTIDE SEQUENCE [LARGE SCALE GENOMIC DNA]</scope>
    <source>
        <strain evidence="10">Ribe_18-Q3-R11-54_MAXAC.273</strain>
    </source>
</reference>
<evidence type="ECO:0000313" key="11">
    <source>
        <dbReference type="Proteomes" id="UP000808337"/>
    </source>
</evidence>
<evidence type="ECO:0000259" key="9">
    <source>
        <dbReference type="Pfam" id="PF13231"/>
    </source>
</evidence>
<evidence type="ECO:0000313" key="10">
    <source>
        <dbReference type="EMBL" id="MBK9985157.1"/>
    </source>
</evidence>
<dbReference type="GO" id="GO:0016763">
    <property type="term" value="F:pentosyltransferase activity"/>
    <property type="evidence" value="ECO:0007669"/>
    <property type="project" value="TreeGrafter"/>
</dbReference>
<organism evidence="10 11">
    <name type="scientific">Candidatus Opimibacter skivensis</name>
    <dbReference type="NCBI Taxonomy" id="2982028"/>
    <lineage>
        <taxon>Bacteria</taxon>
        <taxon>Pseudomonadati</taxon>
        <taxon>Bacteroidota</taxon>
        <taxon>Saprospiria</taxon>
        <taxon>Saprospirales</taxon>
        <taxon>Saprospiraceae</taxon>
        <taxon>Candidatus Opimibacter</taxon>
    </lineage>
</organism>
<feature type="transmembrane region" description="Helical" evidence="8">
    <location>
        <begin position="299"/>
        <end position="321"/>
    </location>
</feature>
<keyword evidence="4" id="KW-0808">Transferase</keyword>
<dbReference type="PANTHER" id="PTHR33908:SF3">
    <property type="entry name" value="UNDECAPRENYL PHOSPHATE-ALPHA-4-AMINO-4-DEOXY-L-ARABINOSE ARABINOSYL TRANSFERASE"/>
    <property type="match status" value="1"/>
</dbReference>
<feature type="transmembrane region" description="Helical" evidence="8">
    <location>
        <begin position="73"/>
        <end position="92"/>
    </location>
</feature>
<feature type="transmembrane region" description="Helical" evidence="8">
    <location>
        <begin position="175"/>
        <end position="204"/>
    </location>
</feature>
<evidence type="ECO:0000256" key="8">
    <source>
        <dbReference type="SAM" id="Phobius"/>
    </source>
</evidence>
<evidence type="ECO:0000256" key="3">
    <source>
        <dbReference type="ARBA" id="ARBA00022676"/>
    </source>
</evidence>
<comment type="caution">
    <text evidence="10">The sequence shown here is derived from an EMBL/GenBank/DDBJ whole genome shotgun (WGS) entry which is preliminary data.</text>
</comment>
<dbReference type="GO" id="GO:0010041">
    <property type="term" value="P:response to iron(III) ion"/>
    <property type="evidence" value="ECO:0007669"/>
    <property type="project" value="TreeGrafter"/>
</dbReference>
<comment type="subcellular location">
    <subcellularLocation>
        <location evidence="1">Cell membrane</location>
        <topology evidence="1">Multi-pass membrane protein</topology>
    </subcellularLocation>
</comment>
<keyword evidence="7 8" id="KW-0472">Membrane</keyword>
<dbReference type="Pfam" id="PF13231">
    <property type="entry name" value="PMT_2"/>
    <property type="match status" value="1"/>
</dbReference>
<feature type="transmembrane region" description="Helical" evidence="8">
    <location>
        <begin position="126"/>
        <end position="142"/>
    </location>
</feature>
<feature type="transmembrane region" description="Helical" evidence="8">
    <location>
        <begin position="98"/>
        <end position="119"/>
    </location>
</feature>
<feature type="transmembrane region" description="Helical" evidence="8">
    <location>
        <begin position="14"/>
        <end position="34"/>
    </location>
</feature>
<dbReference type="GO" id="GO:0005886">
    <property type="term" value="C:plasma membrane"/>
    <property type="evidence" value="ECO:0007669"/>
    <property type="project" value="UniProtKB-SubCell"/>
</dbReference>
<feature type="domain" description="Glycosyltransferase RgtA/B/C/D-like" evidence="9">
    <location>
        <begin position="79"/>
        <end position="228"/>
    </location>
</feature>
<evidence type="ECO:0000256" key="1">
    <source>
        <dbReference type="ARBA" id="ARBA00004651"/>
    </source>
</evidence>
<dbReference type="InterPro" id="IPR038731">
    <property type="entry name" value="RgtA/B/C-like"/>
</dbReference>
<evidence type="ECO:0000256" key="2">
    <source>
        <dbReference type="ARBA" id="ARBA00022475"/>
    </source>
</evidence>
<keyword evidence="3" id="KW-0328">Glycosyltransferase</keyword>
<dbReference type="InterPro" id="IPR050297">
    <property type="entry name" value="LipidA_mod_glycosyltrf_83"/>
</dbReference>
<sequence length="467" mass="54104">MSSNEKLKAIFSDIRFWIAFFFFLRMIGITNAPLEIGHNWRQALTSMIARNFYEGSADILYPRIDMAGDQSGIIASEFPLFNYMIYLVSVVFDYTHWYGRLINLMVSSIGIYFFYLLMAKIADRKIAFNAAIVLIVSIWFAFSRKTMPDTFSVSLVMIGLYYGYRYLREGNDFRVILYFLLVTFGVLCKIPALSLLAAIPVIFFIEEIPVRRKVRILIMSVISFMIVCLWYFYWVPYLIRTYHYPLYFPKGFVEGMHEIRPLMSLFFKQFYFMAFESFIAFAFFLVGIFSIIKNKNRNLIIGLFLITVTFLIFTIKTGAVFPTHNYYIIPFVPVMAFIAGWGIGKLPSKYQFIPLILIVVEGIGNQQHDFFIKDSERYKLSLENLTNEVVGKDELIVINGGSSPQEIYLAHRKGWTIENGSITESELNGYRNSGAAYLIIDKKSYAQPIPYFPLVHGDSGFDIYKLK</sequence>
<feature type="transmembrane region" description="Helical" evidence="8">
    <location>
        <begin position="216"/>
        <end position="234"/>
    </location>
</feature>
<accession>A0A9D7SXY4</accession>
<keyword evidence="2" id="KW-1003">Cell membrane</keyword>
<proteinExistence type="predicted"/>
<keyword evidence="5 8" id="KW-0812">Transmembrane</keyword>
<dbReference type="GO" id="GO:0009103">
    <property type="term" value="P:lipopolysaccharide biosynthetic process"/>
    <property type="evidence" value="ECO:0007669"/>
    <property type="project" value="UniProtKB-ARBA"/>
</dbReference>
<dbReference type="AlphaFoldDB" id="A0A9D7SXY4"/>
<protein>
    <submittedName>
        <fullName evidence="10">Glycosyltransferase family 39 protein</fullName>
    </submittedName>
</protein>
<evidence type="ECO:0000256" key="4">
    <source>
        <dbReference type="ARBA" id="ARBA00022679"/>
    </source>
</evidence>
<evidence type="ECO:0000256" key="5">
    <source>
        <dbReference type="ARBA" id="ARBA00022692"/>
    </source>
</evidence>
<name>A0A9D7SXY4_9BACT</name>
<dbReference type="PANTHER" id="PTHR33908">
    <property type="entry name" value="MANNOSYLTRANSFERASE YKCB-RELATED"/>
    <property type="match status" value="1"/>
</dbReference>
<dbReference type="EMBL" id="JADKGY010000033">
    <property type="protein sequence ID" value="MBK9985157.1"/>
    <property type="molecule type" value="Genomic_DNA"/>
</dbReference>
<evidence type="ECO:0000256" key="7">
    <source>
        <dbReference type="ARBA" id="ARBA00023136"/>
    </source>
</evidence>
<evidence type="ECO:0000256" key="6">
    <source>
        <dbReference type="ARBA" id="ARBA00022989"/>
    </source>
</evidence>